<dbReference type="InterPro" id="IPR001279">
    <property type="entry name" value="Metallo-B-lactamas"/>
</dbReference>
<sequence>MAALPLPDLNLPKGDQVINVHAIDTTTTLVCDAFAFIEPTQPGHEKINMKTMCFLLEHKTSEASEYVLFDCGSRKDFWNGSPTASRMIGGHVPALVVEKGVDQILVEGGLDLAQLKALVWSHWHWDHIGDASKFPATVDIVVGPGFRENFTPGYPEDPRGVVLAKDMEGHELFEPVFDIDVAGFRAYDFFGDGSFYLLNVPGHAIGHICGLARTTADTFVFLGGDCCHFTGVFRPSPYAPLPIHIPAGVLDEFYPTPCPCSVFEASHAVVSRGHDKTGLDHLERATATRTTPFYKISRAKGSAYTFAELAQQSVNRLQPLDAHPHVLICLAHDGKLMELLPLFNQDPNNIINDWKSWGIKDRSRWDFLNELPKGRAEGRKPLFDGIYRNHTRLHWDGDSDFVETPK</sequence>
<evidence type="ECO:0000259" key="5">
    <source>
        <dbReference type="SMART" id="SM00849"/>
    </source>
</evidence>
<evidence type="ECO:0000256" key="4">
    <source>
        <dbReference type="ARBA" id="ARBA00022833"/>
    </source>
</evidence>
<dbReference type="SUPFAM" id="SSF56281">
    <property type="entry name" value="Metallo-hydrolase/oxidoreductase"/>
    <property type="match status" value="1"/>
</dbReference>
<evidence type="ECO:0000313" key="7">
    <source>
        <dbReference type="Proteomes" id="UP000696573"/>
    </source>
</evidence>
<evidence type="ECO:0000256" key="3">
    <source>
        <dbReference type="ARBA" id="ARBA00022801"/>
    </source>
</evidence>
<reference evidence="6" key="1">
    <citation type="submission" date="2021-10" db="EMBL/GenBank/DDBJ databases">
        <authorList>
            <person name="Piombo E."/>
        </authorList>
    </citation>
    <scope>NUCLEOTIDE SEQUENCE</scope>
</reference>
<dbReference type="GO" id="GO:0016787">
    <property type="term" value="F:hydrolase activity"/>
    <property type="evidence" value="ECO:0007669"/>
    <property type="project" value="UniProtKB-KW"/>
</dbReference>
<keyword evidence="4" id="KW-0862">Zinc</keyword>
<comment type="similarity">
    <text evidence="1">Belongs to the metallo-beta-lactamase superfamily.</text>
</comment>
<dbReference type="PANTHER" id="PTHR42978:SF5">
    <property type="entry name" value="METALLO-BETA-LACTAMASE DOMAIN-CONTAINING PROTEIN"/>
    <property type="match status" value="1"/>
</dbReference>
<dbReference type="AlphaFoldDB" id="A0A9N9VLY2"/>
<dbReference type="Gene3D" id="3.60.15.10">
    <property type="entry name" value="Ribonuclease Z/Hydroxyacylglutathione hydrolase-like"/>
    <property type="match status" value="1"/>
</dbReference>
<proteinExistence type="inferred from homology"/>
<dbReference type="Pfam" id="PF00753">
    <property type="entry name" value="Lactamase_B"/>
    <property type="match status" value="1"/>
</dbReference>
<protein>
    <recommendedName>
        <fullName evidence="5">Metallo-beta-lactamase domain-containing protein</fullName>
    </recommendedName>
</protein>
<dbReference type="CDD" id="cd07730">
    <property type="entry name" value="metallo-hydrolase-like_MBL-fold"/>
    <property type="match status" value="1"/>
</dbReference>
<evidence type="ECO:0000256" key="2">
    <source>
        <dbReference type="ARBA" id="ARBA00022723"/>
    </source>
</evidence>
<comment type="caution">
    <text evidence="6">The sequence shown here is derived from an EMBL/GenBank/DDBJ whole genome shotgun (WGS) entry which is preliminary data.</text>
</comment>
<dbReference type="OrthoDB" id="10250730at2759"/>
<dbReference type="Proteomes" id="UP000696573">
    <property type="component" value="Unassembled WGS sequence"/>
</dbReference>
<dbReference type="InterPro" id="IPR036866">
    <property type="entry name" value="RibonucZ/Hydroxyglut_hydro"/>
</dbReference>
<keyword evidence="3" id="KW-0378">Hydrolase</keyword>
<accession>A0A9N9VLY2</accession>
<evidence type="ECO:0000313" key="6">
    <source>
        <dbReference type="EMBL" id="CAH0028727.1"/>
    </source>
</evidence>
<organism evidence="6 7">
    <name type="scientific">Clonostachys rhizophaga</name>
    <dbReference type="NCBI Taxonomy" id="160324"/>
    <lineage>
        <taxon>Eukaryota</taxon>
        <taxon>Fungi</taxon>
        <taxon>Dikarya</taxon>
        <taxon>Ascomycota</taxon>
        <taxon>Pezizomycotina</taxon>
        <taxon>Sordariomycetes</taxon>
        <taxon>Hypocreomycetidae</taxon>
        <taxon>Hypocreales</taxon>
        <taxon>Bionectriaceae</taxon>
        <taxon>Clonostachys</taxon>
    </lineage>
</organism>
<gene>
    <name evidence="6" type="ORF">CRHIZ90672A_00014282</name>
</gene>
<dbReference type="PANTHER" id="PTHR42978">
    <property type="entry name" value="QUORUM-QUENCHING LACTONASE YTNP-RELATED-RELATED"/>
    <property type="match status" value="1"/>
</dbReference>
<dbReference type="GO" id="GO:0046872">
    <property type="term" value="F:metal ion binding"/>
    <property type="evidence" value="ECO:0007669"/>
    <property type="project" value="UniProtKB-KW"/>
</dbReference>
<feature type="domain" description="Metallo-beta-lactamase" evidence="5">
    <location>
        <begin position="50"/>
        <end position="267"/>
    </location>
</feature>
<keyword evidence="2" id="KW-0479">Metal-binding</keyword>
<evidence type="ECO:0000256" key="1">
    <source>
        <dbReference type="ARBA" id="ARBA00007749"/>
    </source>
</evidence>
<dbReference type="SMART" id="SM00849">
    <property type="entry name" value="Lactamase_B"/>
    <property type="match status" value="1"/>
</dbReference>
<name>A0A9N9VLY2_9HYPO</name>
<dbReference type="EMBL" id="CABFNQ020000736">
    <property type="protein sequence ID" value="CAH0028727.1"/>
    <property type="molecule type" value="Genomic_DNA"/>
</dbReference>
<keyword evidence="7" id="KW-1185">Reference proteome</keyword>
<dbReference type="InterPro" id="IPR051013">
    <property type="entry name" value="MBL_superfamily_lactonases"/>
</dbReference>